<organism evidence="2 3">
    <name type="scientific">Nitrospirillum amazonense</name>
    <dbReference type="NCBI Taxonomy" id="28077"/>
    <lineage>
        <taxon>Bacteria</taxon>
        <taxon>Pseudomonadati</taxon>
        <taxon>Pseudomonadota</taxon>
        <taxon>Alphaproteobacteria</taxon>
        <taxon>Rhodospirillales</taxon>
        <taxon>Azospirillaceae</taxon>
        <taxon>Nitrospirillum</taxon>
    </lineage>
</organism>
<protein>
    <recommendedName>
        <fullName evidence="4">DUF2065 domain-containing protein</fullName>
    </recommendedName>
</protein>
<evidence type="ECO:0000313" key="2">
    <source>
        <dbReference type="EMBL" id="TWB68001.1"/>
    </source>
</evidence>
<evidence type="ECO:0000313" key="3">
    <source>
        <dbReference type="Proteomes" id="UP000320516"/>
    </source>
</evidence>
<accession>A0A560J9Y6</accession>
<reference evidence="2 3" key="1">
    <citation type="submission" date="2019-06" db="EMBL/GenBank/DDBJ databases">
        <title>Genomic Encyclopedia of Type Strains, Phase IV (KMG-V): Genome sequencing to study the core and pangenomes of soil and plant-associated prokaryotes.</title>
        <authorList>
            <person name="Whitman W."/>
        </authorList>
    </citation>
    <scope>NUCLEOTIDE SEQUENCE [LARGE SCALE GENOMIC DNA]</scope>
    <source>
        <strain evidence="2 3">BR 12005</strain>
    </source>
</reference>
<gene>
    <name evidence="2" type="ORF">FBZ87_11244</name>
</gene>
<dbReference type="EMBL" id="VITV01000012">
    <property type="protein sequence ID" value="TWB68001.1"/>
    <property type="molecule type" value="Genomic_DNA"/>
</dbReference>
<dbReference type="Pfam" id="PF09838">
    <property type="entry name" value="DUF2065"/>
    <property type="match status" value="1"/>
</dbReference>
<comment type="caution">
    <text evidence="2">The sequence shown here is derived from an EMBL/GenBank/DDBJ whole genome shotgun (WGS) entry which is preliminary data.</text>
</comment>
<proteinExistence type="predicted"/>
<dbReference type="Proteomes" id="UP000320516">
    <property type="component" value="Unassembled WGS sequence"/>
</dbReference>
<evidence type="ECO:0008006" key="4">
    <source>
        <dbReference type="Google" id="ProtNLM"/>
    </source>
</evidence>
<feature type="transmembrane region" description="Helical" evidence="1">
    <location>
        <begin position="65"/>
        <end position="81"/>
    </location>
</feature>
<keyword evidence="1" id="KW-0812">Transmembrane</keyword>
<keyword evidence="1" id="KW-1133">Transmembrane helix</keyword>
<dbReference type="InterPro" id="IPR019201">
    <property type="entry name" value="DUF2065"/>
</dbReference>
<feature type="transmembrane region" description="Helical" evidence="1">
    <location>
        <begin position="26"/>
        <end position="44"/>
    </location>
</feature>
<dbReference type="AlphaFoldDB" id="A0A560J9Y6"/>
<keyword evidence="1" id="KW-0472">Membrane</keyword>
<sequence>MGEPVIAAGRTNKTRDGREPKLLNDLWTGAALALVLEGVCYALMPGTMRRLAARMAETSAERLRWAGLAGACIGVGLVWLARR</sequence>
<evidence type="ECO:0000256" key="1">
    <source>
        <dbReference type="SAM" id="Phobius"/>
    </source>
</evidence>
<name>A0A560J9Y6_9PROT</name>